<dbReference type="PROSITE" id="PS00028">
    <property type="entry name" value="ZINC_FINGER_C2H2_1"/>
    <property type="match status" value="1"/>
</dbReference>
<dbReference type="GO" id="GO:0003676">
    <property type="term" value="F:nucleic acid binding"/>
    <property type="evidence" value="ECO:0007669"/>
    <property type="project" value="InterPro"/>
</dbReference>
<evidence type="ECO:0000256" key="6">
    <source>
        <dbReference type="SAM" id="MobiDB-lite"/>
    </source>
</evidence>
<organism evidence="8 9">
    <name type="scientific">Callipepla squamata</name>
    <name type="common">Scaled quail</name>
    <dbReference type="NCBI Taxonomy" id="9009"/>
    <lineage>
        <taxon>Eukaryota</taxon>
        <taxon>Metazoa</taxon>
        <taxon>Chordata</taxon>
        <taxon>Craniata</taxon>
        <taxon>Vertebrata</taxon>
        <taxon>Euteleostomi</taxon>
        <taxon>Archelosauria</taxon>
        <taxon>Archosauria</taxon>
        <taxon>Dinosauria</taxon>
        <taxon>Saurischia</taxon>
        <taxon>Theropoda</taxon>
        <taxon>Coelurosauria</taxon>
        <taxon>Aves</taxon>
        <taxon>Neognathae</taxon>
        <taxon>Galloanserae</taxon>
        <taxon>Galliformes</taxon>
        <taxon>Odontophoridae</taxon>
        <taxon>Callipepla</taxon>
    </lineage>
</organism>
<evidence type="ECO:0000313" key="8">
    <source>
        <dbReference type="EMBL" id="OXB53999.1"/>
    </source>
</evidence>
<comment type="caution">
    <text evidence="8">The sequence shown here is derived from an EMBL/GenBank/DDBJ whole genome shotgun (WGS) entry which is preliminary data.</text>
</comment>
<evidence type="ECO:0000256" key="3">
    <source>
        <dbReference type="ARBA" id="ARBA00022771"/>
    </source>
</evidence>
<evidence type="ECO:0000256" key="1">
    <source>
        <dbReference type="ARBA" id="ARBA00004123"/>
    </source>
</evidence>
<dbReference type="GO" id="GO:0005634">
    <property type="term" value="C:nucleus"/>
    <property type="evidence" value="ECO:0007669"/>
    <property type="project" value="UniProtKB-SubCell"/>
</dbReference>
<evidence type="ECO:0000256" key="2">
    <source>
        <dbReference type="ARBA" id="ARBA00022723"/>
    </source>
</evidence>
<dbReference type="Proteomes" id="UP000198323">
    <property type="component" value="Unassembled WGS sequence"/>
</dbReference>
<dbReference type="InterPro" id="IPR013087">
    <property type="entry name" value="Znf_C2H2_type"/>
</dbReference>
<feature type="domain" description="Matrin-type" evidence="7">
    <location>
        <begin position="297"/>
        <end position="326"/>
    </location>
</feature>
<feature type="compositionally biased region" description="Low complexity" evidence="6">
    <location>
        <begin position="251"/>
        <end position="262"/>
    </location>
</feature>
<dbReference type="InterPro" id="IPR000690">
    <property type="entry name" value="Matrin/U1-C_Znf_C2H2"/>
</dbReference>
<dbReference type="GO" id="GO:0008270">
    <property type="term" value="F:zinc ion binding"/>
    <property type="evidence" value="ECO:0007669"/>
    <property type="project" value="UniProtKB-KW"/>
</dbReference>
<feature type="region of interest" description="Disordered" evidence="6">
    <location>
        <begin position="115"/>
        <end position="182"/>
    </location>
</feature>
<evidence type="ECO:0000256" key="5">
    <source>
        <dbReference type="ARBA" id="ARBA00023242"/>
    </source>
</evidence>
<reference evidence="8 9" key="1">
    <citation type="submission" date="2016-07" db="EMBL/GenBank/DDBJ databases">
        <title>Disparate Historic Effective Population Sizes Predicted by Modern Levels of Genome Diversity for the Scaled Quail (Callipepla squamata) and the Northern Bobwhite (Colinus virginianus): Inferences from First and Second Generation Draft Genome Assemblies for Sympatric New World Quail.</title>
        <authorList>
            <person name="Oldeschulte D.L."/>
            <person name="Halley Y.A."/>
            <person name="Bhattarai E.K."/>
            <person name="Brashear W.A."/>
            <person name="Hill J."/>
            <person name="Metz R.P."/>
            <person name="Johnson C.D."/>
            <person name="Rollins D."/>
            <person name="Peterson M.J."/>
            <person name="Bickhart D.M."/>
            <person name="Decker J.E."/>
            <person name="Seabury C.M."/>
        </authorList>
    </citation>
    <scope>NUCLEOTIDE SEQUENCE [LARGE SCALE GENOMIC DNA]</scope>
    <source>
        <strain evidence="8 9">Texas</strain>
        <tissue evidence="8">Leg muscle</tissue>
    </source>
</reference>
<keyword evidence="2" id="KW-0479">Metal-binding</keyword>
<evidence type="ECO:0000313" key="9">
    <source>
        <dbReference type="Proteomes" id="UP000198323"/>
    </source>
</evidence>
<feature type="region of interest" description="Disordered" evidence="6">
    <location>
        <begin position="1"/>
        <end position="26"/>
    </location>
</feature>
<dbReference type="STRING" id="9009.A0A226MG46"/>
<dbReference type="SUPFAM" id="SSF57667">
    <property type="entry name" value="beta-beta-alpha zinc fingers"/>
    <property type="match status" value="1"/>
</dbReference>
<dbReference type="AlphaFoldDB" id="A0A226MG46"/>
<keyword evidence="4" id="KW-0862">Zinc</keyword>
<accession>A0A226MG46</accession>
<dbReference type="InterPro" id="IPR036236">
    <property type="entry name" value="Znf_C2H2_sf"/>
</dbReference>
<keyword evidence="9" id="KW-1185">Reference proteome</keyword>
<keyword evidence="3" id="KW-0863">Zinc-finger</keyword>
<name>A0A226MG46_CALSU</name>
<dbReference type="PROSITE" id="PS50171">
    <property type="entry name" value="ZF_MATRIN"/>
    <property type="match status" value="1"/>
</dbReference>
<feature type="non-terminal residue" evidence="8">
    <location>
        <position position="326"/>
    </location>
</feature>
<evidence type="ECO:0000256" key="4">
    <source>
        <dbReference type="ARBA" id="ARBA00022833"/>
    </source>
</evidence>
<comment type="subcellular location">
    <subcellularLocation>
        <location evidence="1">Nucleus</location>
    </subcellularLocation>
</comment>
<evidence type="ECO:0000259" key="7">
    <source>
        <dbReference type="PROSITE" id="PS50171"/>
    </source>
</evidence>
<proteinExistence type="predicted"/>
<feature type="region of interest" description="Disordered" evidence="6">
    <location>
        <begin position="43"/>
        <end position="88"/>
    </location>
</feature>
<dbReference type="EMBL" id="MCFN01001011">
    <property type="protein sequence ID" value="OXB53999.1"/>
    <property type="molecule type" value="Genomic_DNA"/>
</dbReference>
<feature type="compositionally biased region" description="Acidic residues" evidence="6">
    <location>
        <begin position="154"/>
        <end position="163"/>
    </location>
</feature>
<keyword evidence="5" id="KW-0539">Nucleus</keyword>
<protein>
    <recommendedName>
        <fullName evidence="7">Matrin-type domain-containing protein</fullName>
    </recommendedName>
</protein>
<sequence length="326" mass="35218">MGVLPWQGCPLHPSHTGCDASSRPQEEELFPFNLDEFVTVDEVMEDGDGPVKSQRNAPRAKRKECWRGGPEPGPKRRKAGSTPHRQPAFVMLDQVGEEEEGEAGAQLGMLVVDEVTEEEDQLPEESGKAEPLLTVDEIGEVEELPLNEPAGMKDEEEEEEEERGDSASSVAPEDALLTVDEIHEDGAMLTLDEVRDDDDDDFLADFNRLKEELNFVTVDEVGEEDEEEESAPMPQKSPPPEAGGGGGGAVGSAEDGSVAAVGPEDVQPVGCTHPGQEEMGSGSGAEGLDYLVPKAGFFCQICSLFYSDETSVKNHCRTALHRQNAQ</sequence>
<feature type="compositionally biased region" description="Acidic residues" evidence="6">
    <location>
        <begin position="220"/>
        <end position="230"/>
    </location>
</feature>
<gene>
    <name evidence="8" type="ORF">ASZ78_003985</name>
</gene>
<feature type="region of interest" description="Disordered" evidence="6">
    <location>
        <begin position="213"/>
        <end position="286"/>
    </location>
</feature>
<dbReference type="OrthoDB" id="10072641at2759"/>